<comment type="similarity">
    <text evidence="1">Belongs to the class IV-like SAM-binding methyltransferase superfamily. RNA methyltransferase TrmH family.</text>
</comment>
<comment type="catalytic activity">
    <reaction evidence="5">
        <text>uridine(32) in tRNA + S-adenosyl-L-methionine = 2'-O-methyluridine(32) in tRNA + S-adenosyl-L-homocysteine + H(+)</text>
        <dbReference type="Rhea" id="RHEA:42936"/>
        <dbReference type="Rhea" id="RHEA-COMP:10107"/>
        <dbReference type="Rhea" id="RHEA-COMP:10290"/>
        <dbReference type="ChEBI" id="CHEBI:15378"/>
        <dbReference type="ChEBI" id="CHEBI:57856"/>
        <dbReference type="ChEBI" id="CHEBI:59789"/>
        <dbReference type="ChEBI" id="CHEBI:65315"/>
        <dbReference type="ChEBI" id="CHEBI:74478"/>
        <dbReference type="EC" id="2.1.1.200"/>
    </reaction>
</comment>
<sequence>MSLNHIRIVLVEPAGARNIGSISRVMKNMGLTQLVIVNPRCEAQGEEASRMAVHAIDLLQAARIVPDLTTALTGCTRVIATTGREDRAIPTQLETPRQALPWLVDSTEPTALLFGREDSGLTNTELNYATRYIRIPVGSEYSSLNLAQAVGICAYEIQMYASQIDDNLQTIHSPIPQPTDLAPVELVEGYYQQLETLLLEIGYLFPHTATPRMEKLRRLYNRSQLSQNEVALLRGMLRQIKWAIDRHPTT</sequence>
<comment type="subcellular location">
    <subcellularLocation>
        <location evidence="5">Cytoplasm</location>
    </subcellularLocation>
</comment>
<dbReference type="GO" id="GO:0003723">
    <property type="term" value="F:RNA binding"/>
    <property type="evidence" value="ECO:0007669"/>
    <property type="project" value="InterPro"/>
</dbReference>
<comment type="function">
    <text evidence="5">Catalyzes the formation of 2'O-methylated cytidine (Cm32) or 2'O-methylated uridine (Um32) at position 32 in tRNA.</text>
</comment>
<keyword evidence="4 5" id="KW-0949">S-adenosyl-L-methionine</keyword>
<dbReference type="GO" id="GO:0002128">
    <property type="term" value="P:tRNA nucleoside ribose methylation"/>
    <property type="evidence" value="ECO:0007669"/>
    <property type="project" value="TreeGrafter"/>
</dbReference>
<comment type="catalytic activity">
    <reaction evidence="5">
        <text>cytidine(32) in tRNA + S-adenosyl-L-methionine = 2'-O-methylcytidine(32) in tRNA + S-adenosyl-L-homocysteine + H(+)</text>
        <dbReference type="Rhea" id="RHEA:42932"/>
        <dbReference type="Rhea" id="RHEA-COMP:10288"/>
        <dbReference type="Rhea" id="RHEA-COMP:10289"/>
        <dbReference type="ChEBI" id="CHEBI:15378"/>
        <dbReference type="ChEBI" id="CHEBI:57856"/>
        <dbReference type="ChEBI" id="CHEBI:59789"/>
        <dbReference type="ChEBI" id="CHEBI:74495"/>
        <dbReference type="ChEBI" id="CHEBI:82748"/>
        <dbReference type="EC" id="2.1.1.200"/>
    </reaction>
</comment>
<keyword evidence="5" id="KW-0963">Cytoplasm</keyword>
<dbReference type="InterPro" id="IPR029026">
    <property type="entry name" value="tRNA_m1G_MTases_N"/>
</dbReference>
<dbReference type="Proteomes" id="UP000238937">
    <property type="component" value="Unassembled WGS sequence"/>
</dbReference>
<dbReference type="PANTHER" id="PTHR42786:SF2">
    <property type="entry name" value="TRNA (CYTIDINE_URIDINE-2'-O-)-METHYLTRANSFERASE TRMJ"/>
    <property type="match status" value="1"/>
</dbReference>
<dbReference type="GO" id="GO:0005829">
    <property type="term" value="C:cytosol"/>
    <property type="evidence" value="ECO:0007669"/>
    <property type="project" value="TreeGrafter"/>
</dbReference>
<accession>A0A2T1GFU9</accession>
<dbReference type="GO" id="GO:0106339">
    <property type="term" value="F:tRNA (cytidine(32)-2'-O)-methyltransferase activity"/>
    <property type="evidence" value="ECO:0007669"/>
    <property type="project" value="RHEA"/>
</dbReference>
<dbReference type="PIRSF" id="PIRSF004808">
    <property type="entry name" value="LasT"/>
    <property type="match status" value="1"/>
</dbReference>
<keyword evidence="5" id="KW-0819">tRNA processing</keyword>
<proteinExistence type="inferred from homology"/>
<evidence type="ECO:0000259" key="6">
    <source>
        <dbReference type="Pfam" id="PF00588"/>
    </source>
</evidence>
<comment type="subunit">
    <text evidence="5">Homodimer.</text>
</comment>
<dbReference type="CDD" id="cd18093">
    <property type="entry name" value="SpoU-like_TrmJ"/>
    <property type="match status" value="1"/>
</dbReference>
<evidence type="ECO:0000313" key="7">
    <source>
        <dbReference type="EMBL" id="PSB56490.1"/>
    </source>
</evidence>
<reference evidence="7 8" key="1">
    <citation type="submission" date="2018-03" db="EMBL/GenBank/DDBJ databases">
        <title>The ancient ancestry and fast evolution of plastids.</title>
        <authorList>
            <person name="Moore K.R."/>
            <person name="Magnabosco C."/>
            <person name="Momper L."/>
            <person name="Gold D.A."/>
            <person name="Bosak T."/>
            <person name="Fournier G.P."/>
        </authorList>
    </citation>
    <scope>NUCLEOTIDE SEQUENCE [LARGE SCALE GENOMIC DNA]</scope>
    <source>
        <strain evidence="7 8">CCALA 037</strain>
    </source>
</reference>
<dbReference type="OrthoDB" id="9806346at2"/>
<evidence type="ECO:0000313" key="8">
    <source>
        <dbReference type="Proteomes" id="UP000238937"/>
    </source>
</evidence>
<evidence type="ECO:0000256" key="4">
    <source>
        <dbReference type="ARBA" id="ARBA00022691"/>
    </source>
</evidence>
<keyword evidence="2 5" id="KW-0489">Methyltransferase</keyword>
<gene>
    <name evidence="5" type="primary">trmJ</name>
    <name evidence="7" type="ORF">C7B77_11680</name>
</gene>
<dbReference type="EC" id="2.1.1.200" evidence="5"/>
<dbReference type="NCBIfam" id="TIGR00050">
    <property type="entry name" value="rRNA_methyl_1"/>
    <property type="match status" value="1"/>
</dbReference>
<name>A0A2T1GFU9_9CYAN</name>
<keyword evidence="3 7" id="KW-0808">Transferase</keyword>
<dbReference type="InterPro" id="IPR001537">
    <property type="entry name" value="SpoU_MeTrfase"/>
</dbReference>
<dbReference type="PANTHER" id="PTHR42786">
    <property type="entry name" value="TRNA/RRNA METHYLTRANSFERASE"/>
    <property type="match status" value="1"/>
</dbReference>
<dbReference type="EMBL" id="PVWO01000123">
    <property type="protein sequence ID" value="PSB56490.1"/>
    <property type="molecule type" value="Genomic_DNA"/>
</dbReference>
<dbReference type="Gene3D" id="3.40.1280.10">
    <property type="match status" value="1"/>
</dbReference>
<evidence type="ECO:0000256" key="2">
    <source>
        <dbReference type="ARBA" id="ARBA00022603"/>
    </source>
</evidence>
<comment type="caution">
    <text evidence="7">The sequence shown here is derived from an EMBL/GenBank/DDBJ whole genome shotgun (WGS) entry which is preliminary data.</text>
</comment>
<dbReference type="AlphaFoldDB" id="A0A2T1GFU9"/>
<keyword evidence="8" id="KW-1185">Reference proteome</keyword>
<organism evidence="7 8">
    <name type="scientific">Chamaesiphon polymorphus CCALA 037</name>
    <dbReference type="NCBI Taxonomy" id="2107692"/>
    <lineage>
        <taxon>Bacteria</taxon>
        <taxon>Bacillati</taxon>
        <taxon>Cyanobacteriota</taxon>
        <taxon>Cyanophyceae</taxon>
        <taxon>Gomontiellales</taxon>
        <taxon>Chamaesiphonaceae</taxon>
        <taxon>Chamaesiphon</taxon>
    </lineage>
</organism>
<dbReference type="Pfam" id="PF00588">
    <property type="entry name" value="SpoU_methylase"/>
    <property type="match status" value="1"/>
</dbReference>
<evidence type="ECO:0000256" key="3">
    <source>
        <dbReference type="ARBA" id="ARBA00022679"/>
    </source>
</evidence>
<evidence type="ECO:0000256" key="1">
    <source>
        <dbReference type="ARBA" id="ARBA00007228"/>
    </source>
</evidence>
<feature type="domain" description="tRNA/rRNA methyltransferase SpoU type" evidence="6">
    <location>
        <begin position="6"/>
        <end position="155"/>
    </location>
</feature>
<dbReference type="InterPro" id="IPR004384">
    <property type="entry name" value="RNA_MeTrfase_TrmJ/LasT"/>
</dbReference>
<protein>
    <recommendedName>
        <fullName evidence="5">tRNA (cytidine/uridine-2'-O-)-methyltransferase TrmJ</fullName>
        <ecNumber evidence="5">2.1.1.200</ecNumber>
    </recommendedName>
    <alternativeName>
        <fullName evidence="5">tRNA (cytidine(32)/uridine(32)-2'-O)-methyltransferase</fullName>
    </alternativeName>
    <alternativeName>
        <fullName evidence="5">tRNA Cm32/Um32 methyltransferase</fullName>
    </alternativeName>
</protein>
<evidence type="ECO:0000256" key="5">
    <source>
        <dbReference type="RuleBase" id="RU362024"/>
    </source>
</evidence>
<dbReference type="GO" id="GO:0160206">
    <property type="term" value="F:tRNA (cytidine(32)/uridine(32)-2'-O)-methyltransferase activity"/>
    <property type="evidence" value="ECO:0007669"/>
    <property type="project" value="UniProtKB-EC"/>
</dbReference>
<dbReference type="Gene3D" id="1.10.8.590">
    <property type="match status" value="1"/>
</dbReference>
<dbReference type="SUPFAM" id="SSF75217">
    <property type="entry name" value="alpha/beta knot"/>
    <property type="match status" value="1"/>
</dbReference>
<dbReference type="InterPro" id="IPR029028">
    <property type="entry name" value="Alpha/beta_knot_MTases"/>
</dbReference>